<evidence type="ECO:0000313" key="3">
    <source>
        <dbReference type="EMBL" id="CAI6099519.1"/>
    </source>
</evidence>
<dbReference type="InterPro" id="IPR050773">
    <property type="entry name" value="CbxX/CfxQ_RuBisCO_ESX"/>
</dbReference>
<protein>
    <submittedName>
        <fullName evidence="3">Uncharacterized protein</fullName>
    </submittedName>
</protein>
<name>A0AA35QCL4_9HYPO</name>
<dbReference type="EMBL" id="CABFNP030001320">
    <property type="protein sequence ID" value="CAI6099519.1"/>
    <property type="molecule type" value="Genomic_DNA"/>
</dbReference>
<evidence type="ECO:0000256" key="2">
    <source>
        <dbReference type="ARBA" id="ARBA00022840"/>
    </source>
</evidence>
<keyword evidence="4" id="KW-1185">Reference proteome</keyword>
<dbReference type="AlphaFoldDB" id="A0AA35QCL4"/>
<comment type="caution">
    <text evidence="3">The sequence shown here is derived from an EMBL/GenBank/DDBJ whole genome shotgun (WGS) entry which is preliminary data.</text>
</comment>
<dbReference type="PRINTS" id="PR00819">
    <property type="entry name" value="CBXCFQXSUPER"/>
</dbReference>
<dbReference type="PANTHER" id="PTHR43392:SF2">
    <property type="entry name" value="AAA-TYPE ATPASE FAMILY PROTEIN _ ANKYRIN REPEAT FAMILY PROTEIN"/>
    <property type="match status" value="1"/>
</dbReference>
<accession>A0AA35QCL4</accession>
<sequence>MSKDNDSFHDKSSREIVDIITKSHYIHNMVVILAGFGGDMDELMKSNEGLRSRFPTQVLFLYISPIHYFEHLKATLEKLKITFIDCDLTYTENNKGRTISDSFMQLSYIKGWANGRNVETIANNIIGYIFMKASDDETIDKVNLHVSFQELMGFLVQMLRERNHVRAGGASPELGDLTRRIASIGLPKRL</sequence>
<evidence type="ECO:0000313" key="4">
    <source>
        <dbReference type="Proteomes" id="UP001160390"/>
    </source>
</evidence>
<proteinExistence type="predicted"/>
<gene>
    <name evidence="3" type="ORF">CCHLO57077_00016846</name>
</gene>
<dbReference type="Proteomes" id="UP001160390">
    <property type="component" value="Unassembled WGS sequence"/>
</dbReference>
<keyword evidence="2" id="KW-0067">ATP-binding</keyword>
<dbReference type="GO" id="GO:0016887">
    <property type="term" value="F:ATP hydrolysis activity"/>
    <property type="evidence" value="ECO:0007669"/>
    <property type="project" value="TreeGrafter"/>
</dbReference>
<dbReference type="PANTHER" id="PTHR43392">
    <property type="entry name" value="AAA-TYPE ATPASE FAMILY PROTEIN / ANKYRIN REPEAT FAMILY PROTEIN"/>
    <property type="match status" value="1"/>
</dbReference>
<keyword evidence="1" id="KW-0547">Nucleotide-binding</keyword>
<organism evidence="3 4">
    <name type="scientific">Clonostachys chloroleuca</name>
    <dbReference type="NCBI Taxonomy" id="1926264"/>
    <lineage>
        <taxon>Eukaryota</taxon>
        <taxon>Fungi</taxon>
        <taxon>Dikarya</taxon>
        <taxon>Ascomycota</taxon>
        <taxon>Pezizomycotina</taxon>
        <taxon>Sordariomycetes</taxon>
        <taxon>Hypocreomycetidae</taxon>
        <taxon>Hypocreales</taxon>
        <taxon>Bionectriaceae</taxon>
        <taxon>Clonostachys</taxon>
    </lineage>
</organism>
<dbReference type="GO" id="GO:0005524">
    <property type="term" value="F:ATP binding"/>
    <property type="evidence" value="ECO:0007669"/>
    <property type="project" value="UniProtKB-KW"/>
</dbReference>
<dbReference type="InterPro" id="IPR000641">
    <property type="entry name" value="CbxX/CfxQ"/>
</dbReference>
<reference evidence="3" key="1">
    <citation type="submission" date="2023-01" db="EMBL/GenBank/DDBJ databases">
        <authorList>
            <person name="Piombo E."/>
        </authorList>
    </citation>
    <scope>NUCLEOTIDE SEQUENCE</scope>
</reference>
<evidence type="ECO:0000256" key="1">
    <source>
        <dbReference type="ARBA" id="ARBA00022741"/>
    </source>
</evidence>